<keyword evidence="1" id="KW-0934">Plastid</keyword>
<reference evidence="1" key="1">
    <citation type="submission" date="2019-11" db="EMBL/GenBank/DDBJ databases">
        <authorList>
            <person name="Hinsinger D."/>
        </authorList>
    </citation>
    <scope>NUCLEOTIDE SEQUENCE</scope>
</reference>
<dbReference type="EMBL" id="MN722652">
    <property type="protein sequence ID" value="QHD18664.1"/>
    <property type="molecule type" value="Genomic_DNA"/>
</dbReference>
<dbReference type="AlphaFoldDB" id="A0A6B9MWA6"/>
<geneLocation type="chloroplast" evidence="1"/>
<organism evidence="1">
    <name type="scientific">Sinopora hongkongensis</name>
    <dbReference type="NCBI Taxonomy" id="3076337"/>
    <lineage>
        <taxon>Eukaryota</taxon>
        <taxon>Viridiplantae</taxon>
        <taxon>Streptophyta</taxon>
        <taxon>Embryophyta</taxon>
        <taxon>Tracheophyta</taxon>
        <taxon>Spermatophyta</taxon>
        <taxon>Magnoliopsida</taxon>
        <taxon>Magnoliidae</taxon>
        <taxon>Laurales</taxon>
        <taxon>Lauraceae</taxon>
        <taxon>Sinopora</taxon>
    </lineage>
</organism>
<keyword evidence="1" id="KW-0150">Chloroplast</keyword>
<proteinExistence type="predicted"/>
<keyword evidence="1" id="KW-0687">Ribonucleoprotein</keyword>
<keyword evidence="1" id="KW-0689">Ribosomal protein</keyword>
<dbReference type="GO" id="GO:0005840">
    <property type="term" value="C:ribosome"/>
    <property type="evidence" value="ECO:0007669"/>
    <property type="project" value="UniProtKB-KW"/>
</dbReference>
<protein>
    <submittedName>
        <fullName evidence="1">Ribosomal protein L36</fullName>
    </submittedName>
</protein>
<evidence type="ECO:0000313" key="1">
    <source>
        <dbReference type="EMBL" id="QHD18664.1"/>
    </source>
</evidence>
<accession>A0A6B9MWA6</accession>
<name>A0A6B9MWA6_9MAGN</name>
<reference evidence="1" key="2">
    <citation type="journal article" date="2020" name="Mitochondrial DNA Part B Resour">
        <title>Genomics of the critically endangered monotypic genus Sinopora: the plastome of S. hongkongensis (Lauraceae).</title>
        <authorList>
            <person name="Carrion A.D.A."/>
            <person name="Hinsinger D.D."/>
            <person name="Strijk J.S."/>
        </authorList>
    </citation>
    <scope>NUCLEOTIDE SEQUENCE</scope>
</reference>
<gene>
    <name evidence="1" type="primary">rpl36</name>
</gene>
<sequence length="46" mass="5237">MSRIGTNYYNSPPPTDQSTFFTNFTNGGPYFHICHSLMPNILLGRK</sequence>